<dbReference type="GO" id="GO:0046872">
    <property type="term" value="F:metal ion binding"/>
    <property type="evidence" value="ECO:0007669"/>
    <property type="project" value="InterPro"/>
</dbReference>
<dbReference type="Pfam" id="PF02583">
    <property type="entry name" value="Trns_repr_metal"/>
    <property type="match status" value="1"/>
</dbReference>
<dbReference type="PANTHER" id="PTHR33677">
    <property type="entry name" value="TRANSCRIPTIONAL REPRESSOR FRMR-RELATED"/>
    <property type="match status" value="1"/>
</dbReference>
<evidence type="ECO:0000313" key="2">
    <source>
        <dbReference type="Proteomes" id="UP000276437"/>
    </source>
</evidence>
<evidence type="ECO:0000313" key="1">
    <source>
        <dbReference type="EMBL" id="BBB91796.1"/>
    </source>
</evidence>
<dbReference type="CDD" id="cd10158">
    <property type="entry name" value="CsoR-like_DUF156_1"/>
    <property type="match status" value="1"/>
</dbReference>
<dbReference type="PANTHER" id="PTHR33677:SF3">
    <property type="entry name" value="COPPER-SENSING TRANSCRIPTIONAL REPRESSOR RICR"/>
    <property type="match status" value="1"/>
</dbReference>
<dbReference type="AlphaFoldDB" id="A0A348AL48"/>
<dbReference type="RefSeq" id="WP_126308774.1">
    <property type="nucleotide sequence ID" value="NZ_DAINIT010000005.1"/>
</dbReference>
<gene>
    <name evidence="1" type="primary">csoR_2</name>
    <name evidence="1" type="ORF">MAMMFC1_02481</name>
</gene>
<sequence>MENHVHAHQKQVVNRLARVEGHVRAVKQMVADGRDCPEVLLQIAAIQKAIDNTAKLILKDHLEHCLVHAVNEGGHEDFLEKLQEALDRYIR</sequence>
<dbReference type="Gene3D" id="1.20.58.1000">
    <property type="entry name" value="Metal-sensitive repressor, helix protomer"/>
    <property type="match status" value="1"/>
</dbReference>
<dbReference type="GO" id="GO:0003677">
    <property type="term" value="F:DNA binding"/>
    <property type="evidence" value="ECO:0007669"/>
    <property type="project" value="InterPro"/>
</dbReference>
<dbReference type="InterPro" id="IPR003735">
    <property type="entry name" value="Metal_Tscrpt_repr"/>
</dbReference>
<dbReference type="Proteomes" id="UP000276437">
    <property type="component" value="Chromosome"/>
</dbReference>
<proteinExistence type="predicted"/>
<dbReference type="InterPro" id="IPR038390">
    <property type="entry name" value="Metal_Tscrpt_repr_sf"/>
</dbReference>
<keyword evidence="2" id="KW-1185">Reference proteome</keyword>
<protein>
    <submittedName>
        <fullName evidence="1">Copper-sensing transcriptional repressor CsoR</fullName>
    </submittedName>
</protein>
<dbReference type="KEGG" id="mana:MAMMFC1_02481"/>
<accession>A0A348AL48</accession>
<name>A0A348AL48_9FIRM</name>
<organism evidence="1 2">
    <name type="scientific">Methylomusa anaerophila</name>
    <dbReference type="NCBI Taxonomy" id="1930071"/>
    <lineage>
        <taxon>Bacteria</taxon>
        <taxon>Bacillati</taxon>
        <taxon>Bacillota</taxon>
        <taxon>Negativicutes</taxon>
        <taxon>Selenomonadales</taxon>
        <taxon>Sporomusaceae</taxon>
        <taxon>Methylomusa</taxon>
    </lineage>
</organism>
<dbReference type="OrthoDB" id="9811244at2"/>
<dbReference type="GO" id="GO:0045892">
    <property type="term" value="P:negative regulation of DNA-templated transcription"/>
    <property type="evidence" value="ECO:0007669"/>
    <property type="project" value="UniProtKB-ARBA"/>
</dbReference>
<dbReference type="EMBL" id="AP018449">
    <property type="protein sequence ID" value="BBB91796.1"/>
    <property type="molecule type" value="Genomic_DNA"/>
</dbReference>
<reference evidence="1 2" key="1">
    <citation type="journal article" date="2018" name="Int. J. Syst. Evol. Microbiol.">
        <title>Methylomusa anaerophila gen. nov., sp. nov., an anaerobic methanol-utilizing bacterium isolated from a microbial fuel cell.</title>
        <authorList>
            <person name="Amano N."/>
            <person name="Yamamuro A."/>
            <person name="Miyahara M."/>
            <person name="Kouzuma A."/>
            <person name="Abe T."/>
            <person name="Watanabe K."/>
        </authorList>
    </citation>
    <scope>NUCLEOTIDE SEQUENCE [LARGE SCALE GENOMIC DNA]</scope>
    <source>
        <strain evidence="1 2">MMFC1</strain>
    </source>
</reference>